<feature type="domain" description="HTH cro/C1-type" evidence="1">
    <location>
        <begin position="16"/>
        <end position="70"/>
    </location>
</feature>
<dbReference type="InterPro" id="IPR010982">
    <property type="entry name" value="Lambda_DNA-bd_dom_sf"/>
</dbReference>
<evidence type="ECO:0000313" key="2">
    <source>
        <dbReference type="EMBL" id="MDQ0291120.1"/>
    </source>
</evidence>
<dbReference type="CDD" id="cd00093">
    <property type="entry name" value="HTH_XRE"/>
    <property type="match status" value="1"/>
</dbReference>
<organism evidence="2 3">
    <name type="scientific">Oligosphaera ethanolica</name>
    <dbReference type="NCBI Taxonomy" id="760260"/>
    <lineage>
        <taxon>Bacteria</taxon>
        <taxon>Pseudomonadati</taxon>
        <taxon>Lentisphaerota</taxon>
        <taxon>Oligosphaeria</taxon>
        <taxon>Oligosphaerales</taxon>
        <taxon>Oligosphaeraceae</taxon>
        <taxon>Oligosphaera</taxon>
    </lineage>
</organism>
<sequence length="160" mass="17706">MAKRETYNLSEIGARLKLIRARQRLTQAKMAQELGISLSHYSKLEVGIGGMSHGLIFALCRQFGISEAWLVYGEGEAPDFSLVTNGAEASAVERNDNNGKKLLAEDNSLIESIVIMLENSEMRELAGQIAQAMDIPTTRALAMLVREKLRNPEKELSKND</sequence>
<protein>
    <submittedName>
        <fullName evidence="2">Transcriptional regulator with XRE-family HTH domain</fullName>
    </submittedName>
</protein>
<dbReference type="SUPFAM" id="SSF47413">
    <property type="entry name" value="lambda repressor-like DNA-binding domains"/>
    <property type="match status" value="1"/>
</dbReference>
<dbReference type="AlphaFoldDB" id="A0AAE3VIP8"/>
<gene>
    <name evidence="2" type="ORF">J3R75_003227</name>
</gene>
<evidence type="ECO:0000313" key="3">
    <source>
        <dbReference type="Proteomes" id="UP001238163"/>
    </source>
</evidence>
<dbReference type="GO" id="GO:0003677">
    <property type="term" value="F:DNA binding"/>
    <property type="evidence" value="ECO:0007669"/>
    <property type="project" value="InterPro"/>
</dbReference>
<proteinExistence type="predicted"/>
<accession>A0AAE3VIP8</accession>
<comment type="caution">
    <text evidence="2">The sequence shown here is derived from an EMBL/GenBank/DDBJ whole genome shotgun (WGS) entry which is preliminary data.</text>
</comment>
<reference evidence="2" key="1">
    <citation type="submission" date="2023-07" db="EMBL/GenBank/DDBJ databases">
        <title>Genomic Encyclopedia of Type Strains, Phase IV (KMG-IV): sequencing the most valuable type-strain genomes for metagenomic binning, comparative biology and taxonomic classification.</title>
        <authorList>
            <person name="Goeker M."/>
        </authorList>
    </citation>
    <scope>NUCLEOTIDE SEQUENCE</scope>
    <source>
        <strain evidence="2">DSM 24202</strain>
    </source>
</reference>
<dbReference type="PROSITE" id="PS50943">
    <property type="entry name" value="HTH_CROC1"/>
    <property type="match status" value="1"/>
</dbReference>
<dbReference type="Proteomes" id="UP001238163">
    <property type="component" value="Unassembled WGS sequence"/>
</dbReference>
<dbReference type="EMBL" id="JAUSVL010000001">
    <property type="protein sequence ID" value="MDQ0291120.1"/>
    <property type="molecule type" value="Genomic_DNA"/>
</dbReference>
<keyword evidence="3" id="KW-1185">Reference proteome</keyword>
<dbReference type="InterPro" id="IPR001387">
    <property type="entry name" value="Cro/C1-type_HTH"/>
</dbReference>
<evidence type="ECO:0000259" key="1">
    <source>
        <dbReference type="PROSITE" id="PS50943"/>
    </source>
</evidence>
<dbReference type="RefSeq" id="WP_307263445.1">
    <property type="nucleotide sequence ID" value="NZ_JAUSVL010000001.1"/>
</dbReference>
<name>A0AAE3VIP8_9BACT</name>
<dbReference type="Pfam" id="PF01381">
    <property type="entry name" value="HTH_3"/>
    <property type="match status" value="1"/>
</dbReference>
<dbReference type="Gene3D" id="1.10.260.40">
    <property type="entry name" value="lambda repressor-like DNA-binding domains"/>
    <property type="match status" value="1"/>
</dbReference>
<dbReference type="SMART" id="SM00530">
    <property type="entry name" value="HTH_XRE"/>
    <property type="match status" value="1"/>
</dbReference>